<sequence length="288" mass="32230">MDTVQKQKLENIALLLLTSVFFVFAMYPFFIILISASKASLEIMTTSARLPTNWGQLPENIMKVWNSRSINYPASVWTSTVITTMSLLLVSLSASMAAWVLVRSKSKLAHVMFLVFVAGLVVPFQVVMFPLVQFYRVIFETLGLRMLRTYHGIIFAYIGFGAPLAVFMFHGFMKSVPLELEEAATIDGCSKPAIFFRIIVPILKPIFVTVLVLNVLWIWNDYLLPSLVLGLGQKLQTVPLAIQAFAGSFVKKWDLIMTAVLMAAIPIIVFFLLMQKHVIKGMVAGSIK</sequence>
<feature type="transmembrane region" description="Helical" evidence="7">
    <location>
        <begin position="76"/>
        <end position="101"/>
    </location>
</feature>
<feature type="domain" description="ABC transmembrane type-1" evidence="8">
    <location>
        <begin position="76"/>
        <end position="274"/>
    </location>
</feature>
<evidence type="ECO:0000313" key="10">
    <source>
        <dbReference type="Proteomes" id="UP001228690"/>
    </source>
</evidence>
<evidence type="ECO:0000259" key="8">
    <source>
        <dbReference type="PROSITE" id="PS50928"/>
    </source>
</evidence>
<keyword evidence="2 7" id="KW-0813">Transport</keyword>
<keyword evidence="4 7" id="KW-0812">Transmembrane</keyword>
<organism evidence="9 10">
    <name type="scientific">Candidatus Haliotispira prima</name>
    <dbReference type="NCBI Taxonomy" id="3034016"/>
    <lineage>
        <taxon>Bacteria</taxon>
        <taxon>Pseudomonadati</taxon>
        <taxon>Spirochaetota</taxon>
        <taxon>Spirochaetia</taxon>
        <taxon>Spirochaetales</taxon>
        <taxon>Spirochaetaceae</taxon>
        <taxon>Candidatus Haliotispira</taxon>
    </lineage>
</organism>
<evidence type="ECO:0000256" key="2">
    <source>
        <dbReference type="ARBA" id="ARBA00022448"/>
    </source>
</evidence>
<feature type="transmembrane region" description="Helical" evidence="7">
    <location>
        <begin position="12"/>
        <end position="34"/>
    </location>
</feature>
<name>A0ABY8MFZ9_9SPIO</name>
<evidence type="ECO:0000256" key="3">
    <source>
        <dbReference type="ARBA" id="ARBA00022475"/>
    </source>
</evidence>
<dbReference type="PANTHER" id="PTHR43744">
    <property type="entry name" value="ABC TRANSPORTER PERMEASE PROTEIN MG189-RELATED-RELATED"/>
    <property type="match status" value="1"/>
</dbReference>
<keyword evidence="10" id="KW-1185">Reference proteome</keyword>
<dbReference type="Proteomes" id="UP001228690">
    <property type="component" value="Chromosome"/>
</dbReference>
<feature type="transmembrane region" description="Helical" evidence="7">
    <location>
        <begin position="194"/>
        <end position="219"/>
    </location>
</feature>
<accession>A0ABY8MFZ9</accession>
<proteinExistence type="inferred from homology"/>
<reference evidence="9 10" key="1">
    <citation type="submission" date="2023-04" db="EMBL/GenBank/DDBJ databases">
        <title>Spirochaete genome identified in red abalone sample constitutes a novel genus.</title>
        <authorList>
            <person name="Sharma S.P."/>
            <person name="Purcell C.M."/>
            <person name="Hyde J.R."/>
            <person name="Severin A.J."/>
        </authorList>
    </citation>
    <scope>NUCLEOTIDE SEQUENCE [LARGE SCALE GENOMIC DNA]</scope>
    <source>
        <strain evidence="9 10">SP-2023</strain>
    </source>
</reference>
<keyword evidence="5 7" id="KW-1133">Transmembrane helix</keyword>
<dbReference type="RefSeq" id="WP_326927053.1">
    <property type="nucleotide sequence ID" value="NZ_CP123443.1"/>
</dbReference>
<comment type="similarity">
    <text evidence="7">Belongs to the binding-protein-dependent transport system permease family.</text>
</comment>
<dbReference type="InterPro" id="IPR035906">
    <property type="entry name" value="MetI-like_sf"/>
</dbReference>
<evidence type="ECO:0000313" key="9">
    <source>
        <dbReference type="EMBL" id="WGK68866.1"/>
    </source>
</evidence>
<dbReference type="SUPFAM" id="SSF161098">
    <property type="entry name" value="MetI-like"/>
    <property type="match status" value="1"/>
</dbReference>
<evidence type="ECO:0000256" key="4">
    <source>
        <dbReference type="ARBA" id="ARBA00022692"/>
    </source>
</evidence>
<keyword evidence="6 7" id="KW-0472">Membrane</keyword>
<dbReference type="InterPro" id="IPR000515">
    <property type="entry name" value="MetI-like"/>
</dbReference>
<evidence type="ECO:0000256" key="1">
    <source>
        <dbReference type="ARBA" id="ARBA00004651"/>
    </source>
</evidence>
<dbReference type="Gene3D" id="1.10.3720.10">
    <property type="entry name" value="MetI-like"/>
    <property type="match status" value="1"/>
</dbReference>
<dbReference type="CDD" id="cd06261">
    <property type="entry name" value="TM_PBP2"/>
    <property type="match status" value="1"/>
</dbReference>
<dbReference type="PROSITE" id="PS50928">
    <property type="entry name" value="ABC_TM1"/>
    <property type="match status" value="1"/>
</dbReference>
<evidence type="ECO:0000256" key="7">
    <source>
        <dbReference type="RuleBase" id="RU363032"/>
    </source>
</evidence>
<dbReference type="EMBL" id="CP123443">
    <property type="protein sequence ID" value="WGK68866.1"/>
    <property type="molecule type" value="Genomic_DNA"/>
</dbReference>
<feature type="transmembrane region" description="Helical" evidence="7">
    <location>
        <begin position="108"/>
        <end position="132"/>
    </location>
</feature>
<evidence type="ECO:0000256" key="6">
    <source>
        <dbReference type="ARBA" id="ARBA00023136"/>
    </source>
</evidence>
<keyword evidence="3" id="KW-1003">Cell membrane</keyword>
<gene>
    <name evidence="9" type="ORF">P0082_10310</name>
</gene>
<protein>
    <submittedName>
        <fullName evidence="9">Carbohydrate ABC transporter permease</fullName>
    </submittedName>
</protein>
<dbReference type="Pfam" id="PF00528">
    <property type="entry name" value="BPD_transp_1"/>
    <property type="match status" value="1"/>
</dbReference>
<evidence type="ECO:0000256" key="5">
    <source>
        <dbReference type="ARBA" id="ARBA00022989"/>
    </source>
</evidence>
<feature type="transmembrane region" description="Helical" evidence="7">
    <location>
        <begin position="152"/>
        <end position="173"/>
    </location>
</feature>
<dbReference type="PANTHER" id="PTHR43744:SF12">
    <property type="entry name" value="ABC TRANSPORTER PERMEASE PROTEIN MG189-RELATED"/>
    <property type="match status" value="1"/>
</dbReference>
<comment type="subcellular location">
    <subcellularLocation>
        <location evidence="1 7">Cell membrane</location>
        <topology evidence="1 7">Multi-pass membrane protein</topology>
    </subcellularLocation>
</comment>
<feature type="transmembrane region" description="Helical" evidence="7">
    <location>
        <begin position="255"/>
        <end position="273"/>
    </location>
</feature>